<dbReference type="EMBL" id="LAJF01000036">
    <property type="protein sequence ID" value="KKB86466.1"/>
    <property type="molecule type" value="Genomic_DNA"/>
</dbReference>
<evidence type="ECO:0000313" key="3">
    <source>
        <dbReference type="EMBL" id="SHE87911.1"/>
    </source>
</evidence>
<evidence type="ECO:0000313" key="2">
    <source>
        <dbReference type="EMBL" id="KKB86466.1"/>
    </source>
</evidence>
<dbReference type="Proteomes" id="UP000184533">
    <property type="component" value="Unassembled WGS sequence"/>
</dbReference>
<dbReference type="EMBL" id="FQVC01000003">
    <property type="protein sequence ID" value="SHE87911.1"/>
    <property type="molecule type" value="Genomic_DNA"/>
</dbReference>
<dbReference type="Gene3D" id="2.40.10.270">
    <property type="entry name" value="Bacteriophage SPP1 head-tail adaptor protein"/>
    <property type="match status" value="1"/>
</dbReference>
<dbReference type="OrthoDB" id="7997871at2"/>
<dbReference type="RefSeq" id="WP_046133795.1">
    <property type="nucleotide sequence ID" value="NZ_FQVC01000003.1"/>
</dbReference>
<dbReference type="STRING" id="1121477.SAMN02745223_01301"/>
<dbReference type="Pfam" id="PF05521">
    <property type="entry name" value="Phage_HCP"/>
    <property type="match status" value="1"/>
</dbReference>
<dbReference type="PATRIC" id="fig|1121477.3.peg.1576"/>
<accession>A0A0F5LVZ7</accession>
<protein>
    <submittedName>
        <fullName evidence="3">Phage head-tail joining protein</fullName>
    </submittedName>
</protein>
<gene>
    <name evidence="3" type="ORF">SAMN02745223_01301</name>
    <name evidence="2" type="ORF">VW29_02605</name>
</gene>
<evidence type="ECO:0000313" key="5">
    <source>
        <dbReference type="Proteomes" id="UP000184533"/>
    </source>
</evidence>
<name>A0A0F5LVZ7_9HYPH</name>
<organism evidence="2 4">
    <name type="scientific">Devosia limi DSM 17137</name>
    <dbReference type="NCBI Taxonomy" id="1121477"/>
    <lineage>
        <taxon>Bacteria</taxon>
        <taxon>Pseudomonadati</taxon>
        <taxon>Pseudomonadota</taxon>
        <taxon>Alphaproteobacteria</taxon>
        <taxon>Hyphomicrobiales</taxon>
        <taxon>Devosiaceae</taxon>
        <taxon>Devosia</taxon>
    </lineage>
</organism>
<proteinExistence type="predicted"/>
<evidence type="ECO:0000313" key="4">
    <source>
        <dbReference type="Proteomes" id="UP000033608"/>
    </source>
</evidence>
<dbReference type="InterPro" id="IPR008767">
    <property type="entry name" value="Phage_SPP1_head-tail_adaptor"/>
</dbReference>
<dbReference type="AlphaFoldDB" id="A0A0F5LVZ7"/>
<dbReference type="InterPro" id="IPR038666">
    <property type="entry name" value="SSP1_head-tail_sf"/>
</dbReference>
<reference evidence="3 5" key="2">
    <citation type="submission" date="2016-11" db="EMBL/GenBank/DDBJ databases">
        <authorList>
            <person name="Jaros S."/>
            <person name="Januszkiewicz K."/>
            <person name="Wedrychowicz H."/>
        </authorList>
    </citation>
    <scope>NUCLEOTIDE SEQUENCE [LARGE SCALE GENOMIC DNA]</scope>
    <source>
        <strain evidence="3 5">DSM 17137</strain>
    </source>
</reference>
<feature type="compositionally biased region" description="Basic and acidic residues" evidence="1">
    <location>
        <begin position="1"/>
        <end position="16"/>
    </location>
</feature>
<reference evidence="2 4" key="1">
    <citation type="submission" date="2015-03" db="EMBL/GenBank/DDBJ databases">
        <authorList>
            <person name="Hassan Y.I."/>
            <person name="Lepp D."/>
            <person name="Zhou T."/>
        </authorList>
    </citation>
    <scope>NUCLEOTIDE SEQUENCE [LARGE SCALE GENOMIC DNA]</scope>
    <source>
        <strain evidence="2 4">DSM 17137</strain>
    </source>
</reference>
<feature type="region of interest" description="Disordered" evidence="1">
    <location>
        <begin position="1"/>
        <end position="33"/>
    </location>
</feature>
<evidence type="ECO:0000256" key="1">
    <source>
        <dbReference type="SAM" id="MobiDB-lite"/>
    </source>
</evidence>
<sequence length="129" mass="13878">MAENWRRPGALRDRLHFQSSPPAGDGWGGPPIPGAGVFTTQFTLSAGMRPRTGSEAVTAARLGGRQPYVVTVRANARLKQVTPAWRLVDARAGETNGKPNRVFQIVAPPTDPDGKNQWIELLVVEGPPS</sequence>
<keyword evidence="4" id="KW-1185">Reference proteome</keyword>
<dbReference type="Proteomes" id="UP000033608">
    <property type="component" value="Unassembled WGS sequence"/>
</dbReference>